<evidence type="ECO:0000259" key="1">
    <source>
        <dbReference type="Pfam" id="PF00563"/>
    </source>
</evidence>
<gene>
    <name evidence="2" type="ORF">I8531_000753</name>
</gene>
<dbReference type="AlphaFoldDB" id="A0A9P3WEN7"/>
<reference evidence="2" key="2">
    <citation type="submission" date="2020-10" db="EMBL/GenBank/DDBJ databases">
        <authorList>
            <consortium name="NCBI Pathogen Detection Project"/>
        </authorList>
    </citation>
    <scope>NUCLEOTIDE SEQUENCE</scope>
    <source>
        <strain evidence="2">CAVp300</strain>
    </source>
</reference>
<dbReference type="RefSeq" id="WP_047369994.1">
    <property type="nucleotide sequence ID" value="NZ_CABMNU010000005.1"/>
</dbReference>
<evidence type="ECO:0000313" key="3">
    <source>
        <dbReference type="Proteomes" id="UP000867740"/>
    </source>
</evidence>
<dbReference type="EMBL" id="DACSUM010000004">
    <property type="protein sequence ID" value="HAT3580495.1"/>
    <property type="molecule type" value="Genomic_DNA"/>
</dbReference>
<dbReference type="InterPro" id="IPR001633">
    <property type="entry name" value="EAL_dom"/>
</dbReference>
<dbReference type="Proteomes" id="UP000867740">
    <property type="component" value="Unassembled WGS sequence"/>
</dbReference>
<evidence type="ECO:0000313" key="2">
    <source>
        <dbReference type="EMBL" id="HAT3580495.1"/>
    </source>
</evidence>
<sequence>MIVSFDDTYRSEFLLQPARNGYGTLVGIEIVVNFVGAGAVRAPAERIVPRLSADETLTLFTEQLELLESCKLFFIQHQLLAWINISPVIVDALLSNAVPEETITTYPFLEFTVNENYPNLTKGNENNSLVAFSERYPLILRDFGAGSASTRAIFDGLFRRVTLDKNFIHQRLASRSFEPFMRAIVSQISPYCRSVMIDGIDDEKTLKRVKPYQFSAMQGTLWPAVPAAQITSLVQG</sequence>
<dbReference type="Gene3D" id="3.20.20.450">
    <property type="entry name" value="EAL domain"/>
    <property type="match status" value="1"/>
</dbReference>
<name>A0A9P3WEN7_KLUIN</name>
<feature type="domain" description="EAL" evidence="1">
    <location>
        <begin position="20"/>
        <end position="221"/>
    </location>
</feature>
<organism evidence="2 3">
    <name type="scientific">Kluyvera intermedia</name>
    <name type="common">Enterobacter intermedius</name>
    <dbReference type="NCBI Taxonomy" id="61648"/>
    <lineage>
        <taxon>Bacteria</taxon>
        <taxon>Pseudomonadati</taxon>
        <taxon>Pseudomonadota</taxon>
        <taxon>Gammaproteobacteria</taxon>
        <taxon>Enterobacterales</taxon>
        <taxon>Enterobacteriaceae</taxon>
        <taxon>Kluyvera</taxon>
    </lineage>
</organism>
<proteinExistence type="predicted"/>
<dbReference type="SUPFAM" id="SSF141868">
    <property type="entry name" value="EAL domain-like"/>
    <property type="match status" value="1"/>
</dbReference>
<dbReference type="InterPro" id="IPR035919">
    <property type="entry name" value="EAL_sf"/>
</dbReference>
<reference evidence="2" key="1">
    <citation type="journal article" date="2018" name="Genome Biol.">
        <title>SKESA: strategic k-mer extension for scrupulous assemblies.</title>
        <authorList>
            <person name="Souvorov A."/>
            <person name="Agarwala R."/>
            <person name="Lipman D.J."/>
        </authorList>
    </citation>
    <scope>NUCLEOTIDE SEQUENCE</scope>
    <source>
        <strain evidence="2">CAVp300</strain>
    </source>
</reference>
<accession>A0A9P3WEN7</accession>
<dbReference type="Pfam" id="PF00563">
    <property type="entry name" value="EAL"/>
    <property type="match status" value="1"/>
</dbReference>
<protein>
    <submittedName>
        <fullName evidence="2">EAL domain-containing protein</fullName>
    </submittedName>
</protein>
<comment type="caution">
    <text evidence="2">The sequence shown here is derived from an EMBL/GenBank/DDBJ whole genome shotgun (WGS) entry which is preliminary data.</text>
</comment>